<proteinExistence type="predicted"/>
<dbReference type="Gene3D" id="2.40.30.10">
    <property type="entry name" value="Translation factors"/>
    <property type="match status" value="1"/>
</dbReference>
<feature type="transmembrane region" description="Helical" evidence="6">
    <location>
        <begin position="587"/>
        <end position="610"/>
    </location>
</feature>
<feature type="transmembrane region" description="Helical" evidence="6">
    <location>
        <begin position="563"/>
        <end position="581"/>
    </location>
</feature>
<evidence type="ECO:0000256" key="6">
    <source>
        <dbReference type="SAM" id="Phobius"/>
    </source>
</evidence>
<evidence type="ECO:0000256" key="4">
    <source>
        <dbReference type="ARBA" id="ARBA00023002"/>
    </source>
</evidence>
<dbReference type="SUPFAM" id="SSF63380">
    <property type="entry name" value="Riboflavin synthase domain-like"/>
    <property type="match status" value="1"/>
</dbReference>
<evidence type="ECO:0000256" key="1">
    <source>
        <dbReference type="ARBA" id="ARBA00004141"/>
    </source>
</evidence>
<accession>A0A7S0KMU8</accession>
<dbReference type="Pfam" id="PF08022">
    <property type="entry name" value="FAD_binding_8"/>
    <property type="match status" value="1"/>
</dbReference>
<dbReference type="EMBL" id="HBEW01006485">
    <property type="protein sequence ID" value="CAD8585506.1"/>
    <property type="molecule type" value="Transcribed_RNA"/>
</dbReference>
<dbReference type="GO" id="GO:0005886">
    <property type="term" value="C:plasma membrane"/>
    <property type="evidence" value="ECO:0007669"/>
    <property type="project" value="TreeGrafter"/>
</dbReference>
<keyword evidence="4" id="KW-0560">Oxidoreductase</keyword>
<keyword evidence="2 6" id="KW-0812">Transmembrane</keyword>
<dbReference type="AlphaFoldDB" id="A0A7S0KMU8"/>
<dbReference type="SUPFAM" id="SSF52343">
    <property type="entry name" value="Ferredoxin reductase-like, C-terminal NADP-linked domain"/>
    <property type="match status" value="1"/>
</dbReference>
<dbReference type="InterPro" id="IPR017938">
    <property type="entry name" value="Riboflavin_synthase-like_b-brl"/>
</dbReference>
<dbReference type="InterPro" id="IPR013112">
    <property type="entry name" value="FAD-bd_8"/>
</dbReference>
<dbReference type="InterPro" id="IPR017927">
    <property type="entry name" value="FAD-bd_FR_type"/>
</dbReference>
<comment type="subcellular location">
    <subcellularLocation>
        <location evidence="1">Membrane</location>
        <topology evidence="1">Multi-pass membrane protein</topology>
    </subcellularLocation>
</comment>
<dbReference type="GO" id="GO:0016491">
    <property type="term" value="F:oxidoreductase activity"/>
    <property type="evidence" value="ECO:0007669"/>
    <property type="project" value="UniProtKB-KW"/>
</dbReference>
<sequence length="876" mass="99779">MTTEDDGGGAPRTKRTIYLRDTVNAKLRLVRTLNDTRVYESYARRSQLAIRYSLTLYEQRKMFFLAVAHAMATMVVWSHFFFIKYRATAKVPRGANLYWWKRLTPPFEFGAMHAILFQMALLPLTMARQSVAALSRTYFGRKFVPLHKVVAMHIHLGYVMVSFVFASTILFFVFFGQGCAQQKSGKEPTPGGQHTFCHKMTSEIMATGLAIMGCLLLVAVTSYMRNRIKYEIFYYVHHFVFIMFALAIAHTLDDKARHGQVRSQNFKWFSASLVWYLTDRLQASFNTRDCDVVECIALGDDEPESRKVVHLRIARPTTFIFRPGQYVFINDRHIDYTWHPYSIASSPHENTIDFYIEVMSMSRVDGTNSWTSKLWRDARSGFVSKIRINGPYGTGFNDVNDTTQIVAIGSGTGIVPMLSWAKATVNDLIRMNPQTRLDDLAVRDVKNRDFAVNYYKEYFTLKDFVFKQLGLSKKESKASKIWENRSVQDLLLNKQYTWREKKLREEGDNATKRHYERLLATNISHEVVDLMQIALPLLDLTSIALLLSFSQNHAIATQAMREVPLWGFFACHCYFCVHWVFTKMNTPIWWIDLIFNAASTVAFTFWYDLIREDGKEWNVYMIWAFAALSVFRIARISSDVLLTGTPGSRAVNAYLERTGDTMSVTEKFTLIFITPQCDFCEILWNDLDSLHRTLAQSYGAQAGRVFDIQVYCTSKDSAENEELIKRVKGTSLGIAGALHMERPDLDKLTVRPILDQVLKDQFTGENRPSFTSSLVAFCGGTQLGSKVALSVVRSRARVKAFTEYHSIEFLQENYGQATPAKDRGRASLKGVHIDHGKTVSGVVSNFVNAGRTAASAAAAALKTVVPPMPRKKIRSK</sequence>
<evidence type="ECO:0000313" key="8">
    <source>
        <dbReference type="EMBL" id="CAD8585506.1"/>
    </source>
</evidence>
<evidence type="ECO:0000256" key="5">
    <source>
        <dbReference type="ARBA" id="ARBA00023136"/>
    </source>
</evidence>
<evidence type="ECO:0000259" key="7">
    <source>
        <dbReference type="PROSITE" id="PS51384"/>
    </source>
</evidence>
<feature type="domain" description="FAD-binding FR-type" evidence="7">
    <location>
        <begin position="285"/>
        <end position="398"/>
    </location>
</feature>
<dbReference type="InterPro" id="IPR013130">
    <property type="entry name" value="Fe3_Rdtase_TM_dom"/>
</dbReference>
<feature type="transmembrane region" description="Helical" evidence="6">
    <location>
        <begin position="232"/>
        <end position="252"/>
    </location>
</feature>
<feature type="transmembrane region" description="Helical" evidence="6">
    <location>
        <begin position="149"/>
        <end position="175"/>
    </location>
</feature>
<keyword evidence="5 6" id="KW-0472">Membrane</keyword>
<dbReference type="PANTHER" id="PTHR11972">
    <property type="entry name" value="NADPH OXIDASE"/>
    <property type="match status" value="1"/>
</dbReference>
<evidence type="ECO:0000256" key="2">
    <source>
        <dbReference type="ARBA" id="ARBA00022692"/>
    </source>
</evidence>
<dbReference type="Pfam" id="PF01794">
    <property type="entry name" value="Ferric_reduct"/>
    <property type="match status" value="1"/>
</dbReference>
<feature type="transmembrane region" description="Helical" evidence="6">
    <location>
        <begin position="62"/>
        <end position="83"/>
    </location>
</feature>
<keyword evidence="3 6" id="KW-1133">Transmembrane helix</keyword>
<dbReference type="PROSITE" id="PS51384">
    <property type="entry name" value="FAD_FR"/>
    <property type="match status" value="1"/>
</dbReference>
<gene>
    <name evidence="8" type="ORF">OMED0929_LOCUS5480</name>
</gene>
<feature type="transmembrane region" description="Helical" evidence="6">
    <location>
        <begin position="204"/>
        <end position="220"/>
    </location>
</feature>
<dbReference type="InterPro" id="IPR039261">
    <property type="entry name" value="FNR_nucleotide-bd"/>
</dbReference>
<reference evidence="8" key="1">
    <citation type="submission" date="2021-01" db="EMBL/GenBank/DDBJ databases">
        <authorList>
            <person name="Corre E."/>
            <person name="Pelletier E."/>
            <person name="Niang G."/>
            <person name="Scheremetjew M."/>
            <person name="Finn R."/>
            <person name="Kale V."/>
            <person name="Holt S."/>
            <person name="Cochrane G."/>
            <person name="Meng A."/>
            <person name="Brown T."/>
            <person name="Cohen L."/>
        </authorList>
    </citation>
    <scope>NUCLEOTIDE SEQUENCE</scope>
    <source>
        <strain evidence="8">Clade-D-RCC2572</strain>
    </source>
</reference>
<protein>
    <recommendedName>
        <fullName evidence="7">FAD-binding FR-type domain-containing protein</fullName>
    </recommendedName>
</protein>
<evidence type="ECO:0000256" key="3">
    <source>
        <dbReference type="ARBA" id="ARBA00022989"/>
    </source>
</evidence>
<organism evidence="8">
    <name type="scientific">Ostreococcus mediterraneus</name>
    <dbReference type="NCBI Taxonomy" id="1486918"/>
    <lineage>
        <taxon>Eukaryota</taxon>
        <taxon>Viridiplantae</taxon>
        <taxon>Chlorophyta</taxon>
        <taxon>Mamiellophyceae</taxon>
        <taxon>Mamiellales</taxon>
        <taxon>Bathycoccaceae</taxon>
        <taxon>Ostreococcus</taxon>
    </lineage>
</organism>
<dbReference type="Gene3D" id="3.40.50.80">
    <property type="entry name" value="Nucleotide-binding domain of ferredoxin-NADP reductase (FNR) module"/>
    <property type="match status" value="2"/>
</dbReference>
<name>A0A7S0KMU8_9CHLO</name>
<feature type="transmembrane region" description="Helical" evidence="6">
    <location>
        <begin position="617"/>
        <end position="634"/>
    </location>
</feature>
<dbReference type="InterPro" id="IPR050369">
    <property type="entry name" value="RBOH/FRE"/>
</dbReference>
<dbReference type="CDD" id="cd06186">
    <property type="entry name" value="NOX_Duox_like_FAD_NADP"/>
    <property type="match status" value="1"/>
</dbReference>
<feature type="transmembrane region" description="Helical" evidence="6">
    <location>
        <begin position="530"/>
        <end position="551"/>
    </location>
</feature>